<gene>
    <name evidence="1" type="ORF">GCM10007857_67020</name>
</gene>
<proteinExistence type="predicted"/>
<reference evidence="2" key="1">
    <citation type="journal article" date="2019" name="Int. J. Syst. Evol. Microbiol.">
        <title>The Global Catalogue of Microorganisms (GCM) 10K type strain sequencing project: providing services to taxonomists for standard genome sequencing and annotation.</title>
        <authorList>
            <consortium name="The Broad Institute Genomics Platform"/>
            <consortium name="The Broad Institute Genome Sequencing Center for Infectious Disease"/>
            <person name="Wu L."/>
            <person name="Ma J."/>
        </authorList>
    </citation>
    <scope>NUCLEOTIDE SEQUENCE [LARGE SCALE GENOMIC DNA]</scope>
    <source>
        <strain evidence="2">NBRC 102520</strain>
    </source>
</reference>
<evidence type="ECO:0000313" key="2">
    <source>
        <dbReference type="Proteomes" id="UP001156905"/>
    </source>
</evidence>
<organism evidence="1 2">
    <name type="scientific">Bradyrhizobium iriomotense</name>
    <dbReference type="NCBI Taxonomy" id="441950"/>
    <lineage>
        <taxon>Bacteria</taxon>
        <taxon>Pseudomonadati</taxon>
        <taxon>Pseudomonadota</taxon>
        <taxon>Alphaproteobacteria</taxon>
        <taxon>Hyphomicrobiales</taxon>
        <taxon>Nitrobacteraceae</taxon>
        <taxon>Bradyrhizobium</taxon>
    </lineage>
</organism>
<dbReference type="Proteomes" id="UP001156905">
    <property type="component" value="Unassembled WGS sequence"/>
</dbReference>
<evidence type="ECO:0000313" key="1">
    <source>
        <dbReference type="EMBL" id="GLR89988.1"/>
    </source>
</evidence>
<keyword evidence="2" id="KW-1185">Reference proteome</keyword>
<accession>A0ABQ6B893</accession>
<dbReference type="EMBL" id="BSOW01000030">
    <property type="protein sequence ID" value="GLR89988.1"/>
    <property type="molecule type" value="Genomic_DNA"/>
</dbReference>
<sequence length="152" mass="17670">MRMRHVYLGHDKKVDFCAFERVIERVRERHQLEPYAGSFSCDALDDVSEQYDRNKVRQADSKTTVGFTRLERIPGRNGELDVEQSLPSWSGEIFRTWSWDKFASPHRKELVSEISAQSTNCRAHGRLTQVDAACCRREIALGHESIERDEEI</sequence>
<protein>
    <submittedName>
        <fullName evidence="1">Uncharacterized protein</fullName>
    </submittedName>
</protein>
<comment type="caution">
    <text evidence="1">The sequence shown here is derived from an EMBL/GenBank/DDBJ whole genome shotgun (WGS) entry which is preliminary data.</text>
</comment>
<name>A0ABQ6B893_9BRAD</name>